<evidence type="ECO:0000313" key="1">
    <source>
        <dbReference type="EMBL" id="KMO82535.1"/>
    </source>
</evidence>
<gene>
    <name evidence="1" type="ORF">MCHLDSM_01158</name>
</gene>
<organism evidence="1 2">
    <name type="scientific">Mycolicibacterium chlorophenolicum</name>
    <dbReference type="NCBI Taxonomy" id="37916"/>
    <lineage>
        <taxon>Bacteria</taxon>
        <taxon>Bacillati</taxon>
        <taxon>Actinomycetota</taxon>
        <taxon>Actinomycetes</taxon>
        <taxon>Mycobacteriales</taxon>
        <taxon>Mycobacteriaceae</taxon>
        <taxon>Mycolicibacterium</taxon>
    </lineage>
</organism>
<sequence>MCFIGTAHGDVAALCPAGTDTVSYVDDDGNYVFKDLQSGEVTVHMRPGPVEGDPQACWLPTAGASRSICGPGTTSWTYPKDGFLITEELGPDGKPRIRFQTPLGPLIP</sequence>
<proteinExistence type="predicted"/>
<dbReference type="Proteomes" id="UP000036513">
    <property type="component" value="Unassembled WGS sequence"/>
</dbReference>
<dbReference type="EMBL" id="JYNL01000009">
    <property type="protein sequence ID" value="KMO82535.1"/>
    <property type="molecule type" value="Genomic_DNA"/>
</dbReference>
<accession>A0A0J6WH25</accession>
<comment type="caution">
    <text evidence="1">The sequence shown here is derived from an EMBL/GenBank/DDBJ whole genome shotgun (WGS) entry which is preliminary data.</text>
</comment>
<protein>
    <submittedName>
        <fullName evidence="1">Uncharacterized protein</fullName>
    </submittedName>
</protein>
<evidence type="ECO:0000313" key="2">
    <source>
        <dbReference type="Proteomes" id="UP000036513"/>
    </source>
</evidence>
<reference evidence="1 2" key="1">
    <citation type="journal article" date="2015" name="Genome Biol. Evol.">
        <title>Characterization of Three Mycobacterium spp. with Potential Use in Bioremediation by Genome Sequencing and Comparative Genomics.</title>
        <authorList>
            <person name="Das S."/>
            <person name="Pettersson B.M."/>
            <person name="Behra P.R."/>
            <person name="Ramesh M."/>
            <person name="Dasgupta S."/>
            <person name="Bhattacharya A."/>
            <person name="Kirsebom L.A."/>
        </authorList>
    </citation>
    <scope>NUCLEOTIDE SEQUENCE [LARGE SCALE GENOMIC DNA]</scope>
    <source>
        <strain evidence="1 2">DSM 43826</strain>
    </source>
</reference>
<dbReference type="AlphaFoldDB" id="A0A0J6WH25"/>
<keyword evidence="2" id="KW-1185">Reference proteome</keyword>
<dbReference type="STRING" id="37916.MCHLDSM_01158"/>
<name>A0A0J6WH25_9MYCO</name>
<dbReference type="PATRIC" id="fig|37916.4.peg.1038"/>